<dbReference type="AlphaFoldDB" id="A0A835AQX9"/>
<dbReference type="Proteomes" id="UP000636709">
    <property type="component" value="Unassembled WGS sequence"/>
</dbReference>
<evidence type="ECO:0000313" key="3">
    <source>
        <dbReference type="Proteomes" id="UP000636709"/>
    </source>
</evidence>
<name>A0A835AQX9_9POAL</name>
<feature type="compositionally biased region" description="Basic residues" evidence="1">
    <location>
        <begin position="9"/>
        <end position="27"/>
    </location>
</feature>
<sequence length="291" mass="33564">MEHPGVVRLRGHPRRAPGDRRHRRHPGHHRDLRVHLVHLPPASPCAAGQAQRRRRHGHRGATRHLPRRRRLHVLRLRRGEADWCALRRAVDVQRPCAFLGCRHYRQLLRRGLAPLQDEAHLTDGYLDTVVDDGEHGMCEGVQLRDFPSFIRTTDRDDTNLNFFMREAERLSLPDGVIFNTYDYDDLEGASLDAVRGILPPTYAAGPLSLHVRRGIHPHGWPARRGRFQPVEGARRRPRVARRRPPGALRRVRQLRQHRRDHQGAAAPVRVGPGCQWLHLPVERAPKPRQGR</sequence>
<protein>
    <submittedName>
        <fullName evidence="2">Uncharacterized protein</fullName>
    </submittedName>
</protein>
<dbReference type="SUPFAM" id="SSF53756">
    <property type="entry name" value="UDP-Glycosyltransferase/glycogen phosphorylase"/>
    <property type="match status" value="1"/>
</dbReference>
<gene>
    <name evidence="2" type="ORF">HU200_049268</name>
</gene>
<keyword evidence="3" id="KW-1185">Reference proteome</keyword>
<dbReference type="Gene3D" id="3.40.50.2000">
    <property type="entry name" value="Glycogen Phosphorylase B"/>
    <property type="match status" value="1"/>
</dbReference>
<evidence type="ECO:0000256" key="1">
    <source>
        <dbReference type="SAM" id="MobiDB-lite"/>
    </source>
</evidence>
<evidence type="ECO:0000313" key="2">
    <source>
        <dbReference type="EMBL" id="KAF8672582.1"/>
    </source>
</evidence>
<feature type="region of interest" description="Disordered" evidence="1">
    <location>
        <begin position="43"/>
        <end position="62"/>
    </location>
</feature>
<feature type="compositionally biased region" description="Basic residues" evidence="1">
    <location>
        <begin position="51"/>
        <end position="62"/>
    </location>
</feature>
<dbReference type="OrthoDB" id="5835829at2759"/>
<organism evidence="2 3">
    <name type="scientific">Digitaria exilis</name>
    <dbReference type="NCBI Taxonomy" id="1010633"/>
    <lineage>
        <taxon>Eukaryota</taxon>
        <taxon>Viridiplantae</taxon>
        <taxon>Streptophyta</taxon>
        <taxon>Embryophyta</taxon>
        <taxon>Tracheophyta</taxon>
        <taxon>Spermatophyta</taxon>
        <taxon>Magnoliopsida</taxon>
        <taxon>Liliopsida</taxon>
        <taxon>Poales</taxon>
        <taxon>Poaceae</taxon>
        <taxon>PACMAD clade</taxon>
        <taxon>Panicoideae</taxon>
        <taxon>Panicodae</taxon>
        <taxon>Paniceae</taxon>
        <taxon>Anthephorinae</taxon>
        <taxon>Digitaria</taxon>
    </lineage>
</organism>
<proteinExistence type="predicted"/>
<dbReference type="EMBL" id="JACEFO010002219">
    <property type="protein sequence ID" value="KAF8672582.1"/>
    <property type="molecule type" value="Genomic_DNA"/>
</dbReference>
<feature type="region of interest" description="Disordered" evidence="1">
    <location>
        <begin position="1"/>
        <end position="27"/>
    </location>
</feature>
<accession>A0A835AQX9</accession>
<reference evidence="2" key="1">
    <citation type="submission" date="2020-07" db="EMBL/GenBank/DDBJ databases">
        <title>Genome sequence and genetic diversity analysis of an under-domesticated orphan crop, white fonio (Digitaria exilis).</title>
        <authorList>
            <person name="Bennetzen J.L."/>
            <person name="Chen S."/>
            <person name="Ma X."/>
            <person name="Wang X."/>
            <person name="Yssel A.E.J."/>
            <person name="Chaluvadi S.R."/>
            <person name="Johnson M."/>
            <person name="Gangashetty P."/>
            <person name="Hamidou F."/>
            <person name="Sanogo M.D."/>
            <person name="Zwaenepoel A."/>
            <person name="Wallace J."/>
            <person name="Van De Peer Y."/>
            <person name="Van Deynze A."/>
        </authorList>
    </citation>
    <scope>NUCLEOTIDE SEQUENCE</scope>
    <source>
        <tissue evidence="2">Leaves</tissue>
    </source>
</reference>
<comment type="caution">
    <text evidence="2">The sequence shown here is derived from an EMBL/GenBank/DDBJ whole genome shotgun (WGS) entry which is preliminary data.</text>
</comment>